<dbReference type="GO" id="GO:0004595">
    <property type="term" value="F:pantetheine-phosphate adenylyltransferase activity"/>
    <property type="evidence" value="ECO:0007669"/>
    <property type="project" value="UniProtKB-UniRule"/>
</dbReference>
<name>A0A537LR44_9BACT</name>
<evidence type="ECO:0000313" key="13">
    <source>
        <dbReference type="Proteomes" id="UP000315217"/>
    </source>
</evidence>
<feature type="binding site" evidence="9">
    <location>
        <position position="98"/>
    </location>
    <ligand>
        <name>ATP</name>
        <dbReference type="ChEBI" id="CHEBI:30616"/>
    </ligand>
</feature>
<dbReference type="Proteomes" id="UP000318661">
    <property type="component" value="Unassembled WGS sequence"/>
</dbReference>
<feature type="binding site" evidence="9">
    <location>
        <begin position="88"/>
        <end position="90"/>
    </location>
    <ligand>
        <name>ATP</name>
        <dbReference type="ChEBI" id="CHEBI:30616"/>
    </ligand>
</feature>
<dbReference type="GO" id="GO:0005524">
    <property type="term" value="F:ATP binding"/>
    <property type="evidence" value="ECO:0007669"/>
    <property type="project" value="UniProtKB-KW"/>
</dbReference>
<evidence type="ECO:0000259" key="10">
    <source>
        <dbReference type="Pfam" id="PF01467"/>
    </source>
</evidence>
<evidence type="ECO:0000256" key="6">
    <source>
        <dbReference type="ARBA" id="ARBA00022842"/>
    </source>
</evidence>
<evidence type="ECO:0000256" key="5">
    <source>
        <dbReference type="ARBA" id="ARBA00022840"/>
    </source>
</evidence>
<comment type="subcellular location">
    <subcellularLocation>
        <location evidence="9">Cytoplasm</location>
    </subcellularLocation>
</comment>
<comment type="cofactor">
    <cofactor evidence="9">
        <name>Mg(2+)</name>
        <dbReference type="ChEBI" id="CHEBI:18420"/>
    </cofactor>
</comment>
<sequence>MTVAVYPGSFDPVHNGHLDVVTRAARVFDTVVVAVADNSEKEGLFAVPERVDMLRAATAHLRNIQVDAFNGLTVAFAQKRGAVVLVKGLRAVVDFEYELKQASMNQRLAPNLDTVFFMTAPAYYFLSSTLIREVARLGGAVTGLVPQAVEERLRKKFSGKHLLKGDSS</sequence>
<comment type="caution">
    <text evidence="12">The sequence shown here is derived from an EMBL/GenBank/DDBJ whole genome shotgun (WGS) entry which is preliminary data.</text>
</comment>
<dbReference type="InterPro" id="IPR001980">
    <property type="entry name" value="PPAT"/>
</dbReference>
<feature type="binding site" evidence="9">
    <location>
        <position position="87"/>
    </location>
    <ligand>
        <name>substrate</name>
    </ligand>
</feature>
<gene>
    <name evidence="9 12" type="primary">coaD</name>
    <name evidence="11" type="ORF">E6G98_09835</name>
    <name evidence="12" type="ORF">E6G99_00430</name>
</gene>
<dbReference type="Proteomes" id="UP000315217">
    <property type="component" value="Unassembled WGS sequence"/>
</dbReference>
<evidence type="ECO:0000256" key="1">
    <source>
        <dbReference type="ARBA" id="ARBA00022490"/>
    </source>
</evidence>
<dbReference type="NCBIfam" id="TIGR00125">
    <property type="entry name" value="cyt_tran_rel"/>
    <property type="match status" value="1"/>
</dbReference>
<keyword evidence="3 9" id="KW-0548">Nucleotidyltransferase</keyword>
<dbReference type="GO" id="GO:0015937">
    <property type="term" value="P:coenzyme A biosynthetic process"/>
    <property type="evidence" value="ECO:0007669"/>
    <property type="project" value="UniProtKB-UniRule"/>
</dbReference>
<comment type="function">
    <text evidence="9">Reversibly transfers an adenylyl group from ATP to 4'-phosphopantetheine, yielding dephospho-CoA (dPCoA) and pyrophosphate.</text>
</comment>
<dbReference type="Gene3D" id="3.40.50.620">
    <property type="entry name" value="HUPs"/>
    <property type="match status" value="1"/>
</dbReference>
<dbReference type="NCBIfam" id="TIGR01510">
    <property type="entry name" value="coaD_prev_kdtB"/>
    <property type="match status" value="1"/>
</dbReference>
<dbReference type="EMBL" id="VBAI01000160">
    <property type="protein sequence ID" value="TMJ09391.1"/>
    <property type="molecule type" value="Genomic_DNA"/>
</dbReference>
<feature type="binding site" evidence="9">
    <location>
        <position position="17"/>
    </location>
    <ligand>
        <name>ATP</name>
        <dbReference type="ChEBI" id="CHEBI:30616"/>
    </ligand>
</feature>
<dbReference type="PANTHER" id="PTHR21342">
    <property type="entry name" value="PHOSPHOPANTETHEINE ADENYLYLTRANSFERASE"/>
    <property type="match status" value="1"/>
</dbReference>
<dbReference type="CDD" id="cd02163">
    <property type="entry name" value="PPAT"/>
    <property type="match status" value="1"/>
</dbReference>
<dbReference type="EC" id="2.7.7.3" evidence="9"/>
<evidence type="ECO:0000256" key="7">
    <source>
        <dbReference type="ARBA" id="ARBA00022993"/>
    </source>
</evidence>
<keyword evidence="4 9" id="KW-0547">Nucleotide-binding</keyword>
<dbReference type="AlphaFoldDB" id="A0A537LR44"/>
<feature type="binding site" evidence="9">
    <location>
        <position position="41"/>
    </location>
    <ligand>
        <name>substrate</name>
    </ligand>
</feature>
<evidence type="ECO:0000313" key="11">
    <source>
        <dbReference type="EMBL" id="TMJ09391.1"/>
    </source>
</evidence>
<protein>
    <recommendedName>
        <fullName evidence="9">Phosphopantetheine adenylyltransferase</fullName>
        <ecNumber evidence="9">2.7.7.3</ecNumber>
    </recommendedName>
    <alternativeName>
        <fullName evidence="9">Dephospho-CoA pyrophosphorylase</fullName>
    </alternativeName>
    <alternativeName>
        <fullName evidence="9">Pantetheine-phosphate adenylyltransferase</fullName>
        <shortName evidence="9">PPAT</shortName>
    </alternativeName>
</protein>
<evidence type="ECO:0000256" key="4">
    <source>
        <dbReference type="ARBA" id="ARBA00022741"/>
    </source>
</evidence>
<feature type="binding site" evidence="9">
    <location>
        <position position="9"/>
    </location>
    <ligand>
        <name>substrate</name>
    </ligand>
</feature>
<comment type="similarity">
    <text evidence="9">Belongs to the bacterial CoaD family.</text>
</comment>
<evidence type="ECO:0000256" key="9">
    <source>
        <dbReference type="HAMAP-Rule" id="MF_00151"/>
    </source>
</evidence>
<reference evidence="13 14" key="1">
    <citation type="journal article" date="2019" name="Nat. Microbiol.">
        <title>Mediterranean grassland soil C-N compound turnover is dependent on rainfall and depth, and is mediated by genomically divergent microorganisms.</title>
        <authorList>
            <person name="Diamond S."/>
            <person name="Andeer P.F."/>
            <person name="Li Z."/>
            <person name="Crits-Christoph A."/>
            <person name="Burstein D."/>
            <person name="Anantharaman K."/>
            <person name="Lane K.R."/>
            <person name="Thomas B.C."/>
            <person name="Pan C."/>
            <person name="Northen T.R."/>
            <person name="Banfield J.F."/>
        </authorList>
    </citation>
    <scope>NUCLEOTIDE SEQUENCE [LARGE SCALE GENOMIC DNA]</scope>
    <source>
        <strain evidence="11">NP_1</strain>
        <strain evidence="12">NP_2</strain>
    </source>
</reference>
<feature type="binding site" evidence="9">
    <location>
        <begin position="9"/>
        <end position="10"/>
    </location>
    <ligand>
        <name>ATP</name>
        <dbReference type="ChEBI" id="CHEBI:30616"/>
    </ligand>
</feature>
<dbReference type="HAMAP" id="MF_00151">
    <property type="entry name" value="PPAT_bact"/>
    <property type="match status" value="1"/>
</dbReference>
<keyword evidence="6 9" id="KW-0460">Magnesium</keyword>
<keyword evidence="1 9" id="KW-0963">Cytoplasm</keyword>
<comment type="catalytic activity">
    <reaction evidence="8 9">
        <text>(R)-4'-phosphopantetheine + ATP + H(+) = 3'-dephospho-CoA + diphosphate</text>
        <dbReference type="Rhea" id="RHEA:19801"/>
        <dbReference type="ChEBI" id="CHEBI:15378"/>
        <dbReference type="ChEBI" id="CHEBI:30616"/>
        <dbReference type="ChEBI" id="CHEBI:33019"/>
        <dbReference type="ChEBI" id="CHEBI:57328"/>
        <dbReference type="ChEBI" id="CHEBI:61723"/>
        <dbReference type="EC" id="2.7.7.3"/>
    </reaction>
</comment>
<proteinExistence type="inferred from homology"/>
<feature type="binding site" evidence="9">
    <location>
        <begin position="123"/>
        <end position="129"/>
    </location>
    <ligand>
        <name>ATP</name>
        <dbReference type="ChEBI" id="CHEBI:30616"/>
    </ligand>
</feature>
<evidence type="ECO:0000256" key="8">
    <source>
        <dbReference type="ARBA" id="ARBA00029346"/>
    </source>
</evidence>
<evidence type="ECO:0000313" key="14">
    <source>
        <dbReference type="Proteomes" id="UP000318661"/>
    </source>
</evidence>
<evidence type="ECO:0000256" key="2">
    <source>
        <dbReference type="ARBA" id="ARBA00022679"/>
    </source>
</evidence>
<evidence type="ECO:0000313" key="12">
    <source>
        <dbReference type="EMBL" id="TMJ10491.1"/>
    </source>
</evidence>
<feature type="site" description="Transition state stabilizer" evidence="9">
    <location>
        <position position="17"/>
    </location>
</feature>
<keyword evidence="7 9" id="KW-0173">Coenzyme A biosynthesis</keyword>
<dbReference type="InterPro" id="IPR014729">
    <property type="entry name" value="Rossmann-like_a/b/a_fold"/>
</dbReference>
<keyword evidence="5 9" id="KW-0067">ATP-binding</keyword>
<dbReference type="EMBL" id="VBAJ01000010">
    <property type="protein sequence ID" value="TMJ10491.1"/>
    <property type="molecule type" value="Genomic_DNA"/>
</dbReference>
<feature type="binding site" evidence="9">
    <location>
        <position position="73"/>
    </location>
    <ligand>
        <name>substrate</name>
    </ligand>
</feature>
<dbReference type="UniPathway" id="UPA00241">
    <property type="reaction ID" value="UER00355"/>
</dbReference>
<accession>A0A537LR44</accession>
<dbReference type="GO" id="GO:0005737">
    <property type="term" value="C:cytoplasm"/>
    <property type="evidence" value="ECO:0007669"/>
    <property type="project" value="UniProtKB-SubCell"/>
</dbReference>
<dbReference type="PRINTS" id="PR01020">
    <property type="entry name" value="LPSBIOSNTHSS"/>
</dbReference>
<feature type="domain" description="Cytidyltransferase-like" evidence="10">
    <location>
        <begin position="5"/>
        <end position="133"/>
    </location>
</feature>
<dbReference type="PANTHER" id="PTHR21342:SF1">
    <property type="entry name" value="PHOSPHOPANTETHEINE ADENYLYLTRANSFERASE"/>
    <property type="match status" value="1"/>
</dbReference>
<organism evidence="12 14">
    <name type="scientific">Candidatus Segetimicrobium genomatis</name>
    <dbReference type="NCBI Taxonomy" id="2569760"/>
    <lineage>
        <taxon>Bacteria</taxon>
        <taxon>Bacillati</taxon>
        <taxon>Candidatus Sysuimicrobiota</taxon>
        <taxon>Candidatus Sysuimicrobiia</taxon>
        <taxon>Candidatus Sysuimicrobiales</taxon>
        <taxon>Candidatus Segetimicrobiaceae</taxon>
        <taxon>Candidatus Segetimicrobium</taxon>
    </lineage>
</organism>
<dbReference type="InterPro" id="IPR004821">
    <property type="entry name" value="Cyt_trans-like"/>
</dbReference>
<comment type="pathway">
    <text evidence="9">Cofactor biosynthesis; coenzyme A biosynthesis; CoA from (R)-pantothenate: step 4/5.</text>
</comment>
<keyword evidence="2 9" id="KW-0808">Transferase</keyword>
<dbReference type="SUPFAM" id="SSF52374">
    <property type="entry name" value="Nucleotidylyl transferase"/>
    <property type="match status" value="1"/>
</dbReference>
<dbReference type="Pfam" id="PF01467">
    <property type="entry name" value="CTP_transf_like"/>
    <property type="match status" value="1"/>
</dbReference>
<comment type="subunit">
    <text evidence="9">Homohexamer.</text>
</comment>
<evidence type="ECO:0000256" key="3">
    <source>
        <dbReference type="ARBA" id="ARBA00022695"/>
    </source>
</evidence>